<dbReference type="WBParaSite" id="MCU_014193-RA">
    <property type="protein sequence ID" value="MCU_014193-RA"/>
    <property type="gene ID" value="MCU_014193"/>
</dbReference>
<accession>A0A5K3G212</accession>
<dbReference type="AlphaFoldDB" id="A0A5K3G212"/>
<protein>
    <submittedName>
        <fullName evidence="1">Uncharacterized protein</fullName>
    </submittedName>
</protein>
<organism evidence="1">
    <name type="scientific">Mesocestoides corti</name>
    <name type="common">Flatworm</name>
    <dbReference type="NCBI Taxonomy" id="53468"/>
    <lineage>
        <taxon>Eukaryota</taxon>
        <taxon>Metazoa</taxon>
        <taxon>Spiralia</taxon>
        <taxon>Lophotrochozoa</taxon>
        <taxon>Platyhelminthes</taxon>
        <taxon>Cestoda</taxon>
        <taxon>Eucestoda</taxon>
        <taxon>Cyclophyllidea</taxon>
        <taxon>Mesocestoididae</taxon>
        <taxon>Mesocestoides</taxon>
    </lineage>
</organism>
<proteinExistence type="predicted"/>
<name>A0A5K3G212_MESCO</name>
<reference evidence="1" key="1">
    <citation type="submission" date="2019-11" db="UniProtKB">
        <authorList>
            <consortium name="WormBaseParasite"/>
        </authorList>
    </citation>
    <scope>IDENTIFICATION</scope>
</reference>
<evidence type="ECO:0000313" key="1">
    <source>
        <dbReference type="WBParaSite" id="MCU_014193-RA"/>
    </source>
</evidence>
<sequence>MPELDVPRSLLTPTAHISIAAFCSPLHAIHHLPAFSSLSLHSPLRHVCLTHVTPHPRHFSTCLSTCHFTSRLLQ</sequence>